<reference evidence="2" key="1">
    <citation type="submission" date="2022-08" db="EMBL/GenBank/DDBJ databases">
        <title>Genome Sequence of the sulphate-reducing bacterium, Pseudodesulfovibrio portus JCM14722.</title>
        <authorList>
            <person name="Kondo R."/>
            <person name="Kataoka T."/>
        </authorList>
    </citation>
    <scope>NUCLEOTIDE SEQUENCE</scope>
    <source>
        <strain evidence="2">JCM 14722</strain>
    </source>
</reference>
<sequence length="59" mass="6928">MRPGVPRPLFIHFSFWYVLQTNVTTMEDANMLGYFWFFLGLFMTIAALVMLKVSTPNEH</sequence>
<name>A0ABM8ARG4_9BACT</name>
<accession>A0ABM8ARG4</accession>
<gene>
    <name evidence="2" type="ORF">JCM14722_15480</name>
</gene>
<dbReference type="EMBL" id="AP026708">
    <property type="protein sequence ID" value="BDQ34006.1"/>
    <property type="molecule type" value="Genomic_DNA"/>
</dbReference>
<organism evidence="2 3">
    <name type="scientific">Pseudodesulfovibrio portus</name>
    <dbReference type="NCBI Taxonomy" id="231439"/>
    <lineage>
        <taxon>Bacteria</taxon>
        <taxon>Pseudomonadati</taxon>
        <taxon>Thermodesulfobacteriota</taxon>
        <taxon>Desulfovibrionia</taxon>
        <taxon>Desulfovibrionales</taxon>
        <taxon>Desulfovibrionaceae</taxon>
    </lineage>
</organism>
<protein>
    <submittedName>
        <fullName evidence="2">Uncharacterized protein</fullName>
    </submittedName>
</protein>
<dbReference type="Proteomes" id="UP001061361">
    <property type="component" value="Chromosome"/>
</dbReference>
<evidence type="ECO:0000313" key="3">
    <source>
        <dbReference type="Proteomes" id="UP001061361"/>
    </source>
</evidence>
<evidence type="ECO:0000313" key="2">
    <source>
        <dbReference type="EMBL" id="BDQ34006.1"/>
    </source>
</evidence>
<evidence type="ECO:0000256" key="1">
    <source>
        <dbReference type="SAM" id="Phobius"/>
    </source>
</evidence>
<proteinExistence type="predicted"/>
<keyword evidence="1" id="KW-0472">Membrane</keyword>
<keyword evidence="1" id="KW-0812">Transmembrane</keyword>
<keyword evidence="3" id="KW-1185">Reference proteome</keyword>
<feature type="transmembrane region" description="Helical" evidence="1">
    <location>
        <begin position="31"/>
        <end position="51"/>
    </location>
</feature>
<keyword evidence="1" id="KW-1133">Transmembrane helix</keyword>